<sequence length="275" mass="28395">MSPSSILLQHPPRLADLGGGVRVGYRESGTAGAVTHVLLHGIGSGAGSWAFQLQAAAQATGLRALAWDAPGYGESTPLEGEAPDAGAYATRLWQWLDSLGVQGPVTLVGHSLGCIMAARAALQQAARVQRLVLLSPARGYGQAPLAERQQKLQNRLAMLARLGPVGMARERGAAMLSASAAPELVEAVRDTMARVHVGGYTQATRLLDQADLGADLVQLPGPVRVASGHADTITPPAACQAVARSVGQDWQDLGPVGHACPLEAAAQVNALIGLR</sequence>
<dbReference type="SUPFAM" id="SSF53474">
    <property type="entry name" value="alpha/beta-Hydrolases"/>
    <property type="match status" value="1"/>
</dbReference>
<accession>A0ABQ6C5B3</accession>
<dbReference type="InterPro" id="IPR029058">
    <property type="entry name" value="AB_hydrolase_fold"/>
</dbReference>
<organism evidence="2 3">
    <name type="scientific">Hydrogenophaga electricum</name>
    <dbReference type="NCBI Taxonomy" id="1230953"/>
    <lineage>
        <taxon>Bacteria</taxon>
        <taxon>Pseudomonadati</taxon>
        <taxon>Pseudomonadota</taxon>
        <taxon>Betaproteobacteria</taxon>
        <taxon>Burkholderiales</taxon>
        <taxon>Comamonadaceae</taxon>
        <taxon>Hydrogenophaga</taxon>
    </lineage>
</organism>
<dbReference type="Gene3D" id="3.40.50.1820">
    <property type="entry name" value="alpha/beta hydrolase"/>
    <property type="match status" value="1"/>
</dbReference>
<reference evidence="3" key="1">
    <citation type="journal article" date="2019" name="Int. J. Syst. Evol. Microbiol.">
        <title>The Global Catalogue of Microorganisms (GCM) 10K type strain sequencing project: providing services to taxonomists for standard genome sequencing and annotation.</title>
        <authorList>
            <consortium name="The Broad Institute Genomics Platform"/>
            <consortium name="The Broad Institute Genome Sequencing Center for Infectious Disease"/>
            <person name="Wu L."/>
            <person name="Ma J."/>
        </authorList>
    </citation>
    <scope>NUCLEOTIDE SEQUENCE [LARGE SCALE GENOMIC DNA]</scope>
    <source>
        <strain evidence="3">NBRC 109341</strain>
    </source>
</reference>
<dbReference type="InterPro" id="IPR050266">
    <property type="entry name" value="AB_hydrolase_sf"/>
</dbReference>
<dbReference type="EMBL" id="BSPB01000027">
    <property type="protein sequence ID" value="GLS15513.1"/>
    <property type="molecule type" value="Genomic_DNA"/>
</dbReference>
<evidence type="ECO:0000313" key="2">
    <source>
        <dbReference type="EMBL" id="GLS15513.1"/>
    </source>
</evidence>
<feature type="domain" description="AB hydrolase-1" evidence="1">
    <location>
        <begin position="37"/>
        <end position="270"/>
    </location>
</feature>
<dbReference type="Pfam" id="PF12697">
    <property type="entry name" value="Abhydrolase_6"/>
    <property type="match status" value="1"/>
</dbReference>
<dbReference type="InterPro" id="IPR000073">
    <property type="entry name" value="AB_hydrolase_1"/>
</dbReference>
<dbReference type="PANTHER" id="PTHR43798">
    <property type="entry name" value="MONOACYLGLYCEROL LIPASE"/>
    <property type="match status" value="1"/>
</dbReference>
<dbReference type="RefSeq" id="WP_284308384.1">
    <property type="nucleotide sequence ID" value="NZ_BSPB01000027.1"/>
</dbReference>
<comment type="caution">
    <text evidence="2">The sequence shown here is derived from an EMBL/GenBank/DDBJ whole genome shotgun (WGS) entry which is preliminary data.</text>
</comment>
<keyword evidence="3" id="KW-1185">Reference proteome</keyword>
<gene>
    <name evidence="2" type="ORF">GCM10007935_29490</name>
</gene>
<name>A0ABQ6C5B3_9BURK</name>
<protein>
    <submittedName>
        <fullName evidence="2">Alpha/beta hydrolase</fullName>
    </submittedName>
</protein>
<dbReference type="PRINTS" id="PR00111">
    <property type="entry name" value="ABHYDROLASE"/>
</dbReference>
<proteinExistence type="predicted"/>
<dbReference type="PANTHER" id="PTHR43798:SF33">
    <property type="entry name" value="HYDROLASE, PUTATIVE (AFU_ORTHOLOGUE AFUA_2G14860)-RELATED"/>
    <property type="match status" value="1"/>
</dbReference>
<dbReference type="GO" id="GO:0016787">
    <property type="term" value="F:hydrolase activity"/>
    <property type="evidence" value="ECO:0007669"/>
    <property type="project" value="UniProtKB-KW"/>
</dbReference>
<dbReference type="Proteomes" id="UP001156903">
    <property type="component" value="Unassembled WGS sequence"/>
</dbReference>
<keyword evidence="2" id="KW-0378">Hydrolase</keyword>
<evidence type="ECO:0000259" key="1">
    <source>
        <dbReference type="Pfam" id="PF12697"/>
    </source>
</evidence>
<evidence type="ECO:0000313" key="3">
    <source>
        <dbReference type="Proteomes" id="UP001156903"/>
    </source>
</evidence>